<name>A0A7X5KNV8_9FIRM</name>
<dbReference type="InterPro" id="IPR009711">
    <property type="entry name" value="UPF0473"/>
</dbReference>
<dbReference type="AlphaFoldDB" id="A0A7X5KNV8"/>
<organism evidence="1 2">
    <name type="scientific">Anaerotalea alkaliphila</name>
    <dbReference type="NCBI Taxonomy" id="2662126"/>
    <lineage>
        <taxon>Bacteria</taxon>
        <taxon>Bacillati</taxon>
        <taxon>Bacillota</taxon>
        <taxon>Clostridia</taxon>
        <taxon>Eubacteriales</taxon>
        <taxon>Anaerotalea</taxon>
    </lineage>
</organism>
<evidence type="ECO:0000313" key="2">
    <source>
        <dbReference type="Proteomes" id="UP000461585"/>
    </source>
</evidence>
<gene>
    <name evidence="1" type="ORF">GXN74_10765</name>
</gene>
<dbReference type="Pfam" id="PF06949">
    <property type="entry name" value="DUF1292"/>
    <property type="match status" value="1"/>
</dbReference>
<dbReference type="EMBL" id="JAAEEH010000031">
    <property type="protein sequence ID" value="NDL68223.1"/>
    <property type="molecule type" value="Genomic_DNA"/>
</dbReference>
<proteinExistence type="predicted"/>
<protein>
    <submittedName>
        <fullName evidence="1">DUF1292 domain-containing protein</fullName>
    </submittedName>
</protein>
<comment type="caution">
    <text evidence="1">The sequence shown here is derived from an EMBL/GenBank/DDBJ whole genome shotgun (WGS) entry which is preliminary data.</text>
</comment>
<reference evidence="1 2" key="1">
    <citation type="submission" date="2020-01" db="EMBL/GenBank/DDBJ databases">
        <title>Anaeroalcalibacter tamaniensis gen. nov., sp. nov., moderately halophilic strictly anaerobic fermenter bacterium from mud volcano of Taman peninsula.</title>
        <authorList>
            <person name="Frolova A."/>
            <person name="Merkel A.Y."/>
            <person name="Slobodkin A.I."/>
        </authorList>
    </citation>
    <scope>NUCLEOTIDE SEQUENCE [LARGE SCALE GENOMIC DNA]</scope>
    <source>
        <strain evidence="1 2">F-3ap</strain>
    </source>
</reference>
<evidence type="ECO:0000313" key="1">
    <source>
        <dbReference type="EMBL" id="NDL68223.1"/>
    </source>
</evidence>
<accession>A0A7X5KNV8</accession>
<sequence length="89" mass="10398">MESIRFTFEETKEEVEFAVLSHIQHKDTMYLLVVEEEELTYDDDLTAYVLKVVQSEGDEVVYELVDDDKELEEVSGLLEAEMDGEFELQ</sequence>
<dbReference type="RefSeq" id="WP_162370948.1">
    <property type="nucleotide sequence ID" value="NZ_JAAEEH010000031.1"/>
</dbReference>
<keyword evidence="2" id="KW-1185">Reference proteome</keyword>
<dbReference type="Proteomes" id="UP000461585">
    <property type="component" value="Unassembled WGS sequence"/>
</dbReference>